<proteinExistence type="inferred from homology"/>
<comment type="similarity">
    <text evidence="2">Belongs to the CpsC/CapA family.</text>
</comment>
<gene>
    <name evidence="17" type="ORF">PA27867_0478</name>
</gene>
<organism evidence="17 18">
    <name type="scientific">Cryobacterium arcticum</name>
    <dbReference type="NCBI Taxonomy" id="670052"/>
    <lineage>
        <taxon>Bacteria</taxon>
        <taxon>Bacillati</taxon>
        <taxon>Actinomycetota</taxon>
        <taxon>Actinomycetes</taxon>
        <taxon>Micrococcales</taxon>
        <taxon>Microbacteriaceae</taxon>
        <taxon>Cryobacterium</taxon>
    </lineage>
</organism>
<feature type="transmembrane region" description="Helical" evidence="15">
    <location>
        <begin position="174"/>
        <end position="195"/>
    </location>
</feature>
<evidence type="ECO:0000256" key="15">
    <source>
        <dbReference type="SAM" id="Phobius"/>
    </source>
</evidence>
<keyword evidence="7 15" id="KW-0812">Transmembrane</keyword>
<dbReference type="Gene3D" id="3.40.50.300">
    <property type="entry name" value="P-loop containing nucleotide triphosphate hydrolases"/>
    <property type="match status" value="1"/>
</dbReference>
<keyword evidence="9" id="KW-0418">Kinase</keyword>
<evidence type="ECO:0000256" key="14">
    <source>
        <dbReference type="ARBA" id="ARBA00051245"/>
    </source>
</evidence>
<keyword evidence="6" id="KW-0808">Transferase</keyword>
<dbReference type="InterPro" id="IPR027417">
    <property type="entry name" value="P-loop_NTPase"/>
</dbReference>
<evidence type="ECO:0000256" key="10">
    <source>
        <dbReference type="ARBA" id="ARBA00022840"/>
    </source>
</evidence>
<comment type="subcellular location">
    <subcellularLocation>
        <location evidence="1">Cell membrane</location>
        <topology evidence="1">Multi-pass membrane protein</topology>
    </subcellularLocation>
</comment>
<comment type="similarity">
    <text evidence="3">Belongs to the CpsD/CapB family.</text>
</comment>
<keyword evidence="12 15" id="KW-0472">Membrane</keyword>
<dbReference type="STRING" id="670052.PA27867_0478"/>
<keyword evidence="5" id="KW-1003">Cell membrane</keyword>
<dbReference type="InterPro" id="IPR005702">
    <property type="entry name" value="Wzc-like_C"/>
</dbReference>
<evidence type="ECO:0000256" key="8">
    <source>
        <dbReference type="ARBA" id="ARBA00022741"/>
    </source>
</evidence>
<evidence type="ECO:0000259" key="16">
    <source>
        <dbReference type="Pfam" id="PF02706"/>
    </source>
</evidence>
<evidence type="ECO:0000256" key="9">
    <source>
        <dbReference type="ARBA" id="ARBA00022777"/>
    </source>
</evidence>
<accession>A0A1B1BFT8</accession>
<feature type="domain" description="Polysaccharide chain length determinant N-terminal" evidence="16">
    <location>
        <begin position="2"/>
        <end position="89"/>
    </location>
</feature>
<evidence type="ECO:0000256" key="2">
    <source>
        <dbReference type="ARBA" id="ARBA00006683"/>
    </source>
</evidence>
<dbReference type="GO" id="GO:0004715">
    <property type="term" value="F:non-membrane spanning protein tyrosine kinase activity"/>
    <property type="evidence" value="ECO:0007669"/>
    <property type="project" value="UniProtKB-EC"/>
</dbReference>
<keyword evidence="13" id="KW-0829">Tyrosine-protein kinase</keyword>
<dbReference type="SUPFAM" id="SSF52540">
    <property type="entry name" value="P-loop containing nucleoside triphosphate hydrolases"/>
    <property type="match status" value="1"/>
</dbReference>
<sequence>MELRDYIRILRKSWVLIVLFTLVGAGLAAAYSLTLTPKYSATAKVFVSTQGTGTTSELQQGSTFTIQRVKTYSSLVATPIVLLPVIAKLELGITSDQLASRITASAPLDTSIIDITVTDEDPVRAAKTANSISQSLTAVVEEIEAPAAVDAISPVKLTRAQEATVPSKPVSPNVPLNIVLGTLVGLALGVGLAVLRETLETRVRNEHDVEGVTQVPILGGIVFDPRARDRPLIVHVDPRSPRAESFRTLRTNLQFLDVGRTDRSFVVTSSIESEGKSTTGANLAIALADAGSRVLLIDADLRRPKVAEYMGVEGAVGLTDLLIGRAELDDLIQPWGKAQLFVLPAGQIPPNPSELLGSARMSHFIGEFNRMFDVVIYDTPPLLPVTDAAILAKNVGGAIIVVAAGRTHKNQLKGAISALDNVGAPISGLVLTMLPTKGPDAYGYGRYGYGYGYGDDVVAISSTESAPRRVRAKKAKVRR</sequence>
<evidence type="ECO:0000256" key="7">
    <source>
        <dbReference type="ARBA" id="ARBA00022692"/>
    </source>
</evidence>
<reference evidence="17 18" key="1">
    <citation type="submission" date="2016-06" db="EMBL/GenBank/DDBJ databases">
        <title>Genome sequencing of Cryobacterium arcticum PAMC 27867.</title>
        <authorList>
            <person name="Lee J."/>
            <person name="Kim O.-S."/>
        </authorList>
    </citation>
    <scope>NUCLEOTIDE SEQUENCE [LARGE SCALE GENOMIC DNA]</scope>
    <source>
        <strain evidence="17 18">PAMC 27867</strain>
    </source>
</reference>
<keyword evidence="11 15" id="KW-1133">Transmembrane helix</keyword>
<dbReference type="InterPro" id="IPR033756">
    <property type="entry name" value="YlxH/NBP35"/>
</dbReference>
<dbReference type="GO" id="GO:0005886">
    <property type="term" value="C:plasma membrane"/>
    <property type="evidence" value="ECO:0007669"/>
    <property type="project" value="UniProtKB-SubCell"/>
</dbReference>
<evidence type="ECO:0000256" key="13">
    <source>
        <dbReference type="ARBA" id="ARBA00023137"/>
    </source>
</evidence>
<keyword evidence="18" id="KW-1185">Reference proteome</keyword>
<protein>
    <recommendedName>
        <fullName evidence="4">non-specific protein-tyrosine kinase</fullName>
        <ecNumber evidence="4">2.7.10.2</ecNumber>
    </recommendedName>
</protein>
<dbReference type="InterPro" id="IPR050445">
    <property type="entry name" value="Bact_polysacc_biosynth/exp"/>
</dbReference>
<evidence type="ECO:0000313" key="18">
    <source>
        <dbReference type="Proteomes" id="UP000092582"/>
    </source>
</evidence>
<dbReference type="OrthoDB" id="9812433at2"/>
<evidence type="ECO:0000256" key="12">
    <source>
        <dbReference type="ARBA" id="ARBA00023136"/>
    </source>
</evidence>
<dbReference type="Pfam" id="PF10609">
    <property type="entry name" value="ParA"/>
    <property type="match status" value="1"/>
</dbReference>
<dbReference type="GO" id="GO:0005524">
    <property type="term" value="F:ATP binding"/>
    <property type="evidence" value="ECO:0007669"/>
    <property type="project" value="UniProtKB-KW"/>
</dbReference>
<dbReference type="PANTHER" id="PTHR32309:SF13">
    <property type="entry name" value="FERRIC ENTEROBACTIN TRANSPORT PROTEIN FEPE"/>
    <property type="match status" value="1"/>
</dbReference>
<evidence type="ECO:0000313" key="17">
    <source>
        <dbReference type="EMBL" id="ANP71449.1"/>
    </source>
</evidence>
<evidence type="ECO:0000256" key="6">
    <source>
        <dbReference type="ARBA" id="ARBA00022679"/>
    </source>
</evidence>
<dbReference type="Proteomes" id="UP000092582">
    <property type="component" value="Chromosome 1"/>
</dbReference>
<evidence type="ECO:0000256" key="5">
    <source>
        <dbReference type="ARBA" id="ARBA00022475"/>
    </source>
</evidence>
<dbReference type="KEGG" id="cart:PA27867_0478"/>
<evidence type="ECO:0000256" key="11">
    <source>
        <dbReference type="ARBA" id="ARBA00022989"/>
    </source>
</evidence>
<dbReference type="GO" id="GO:0042802">
    <property type="term" value="F:identical protein binding"/>
    <property type="evidence" value="ECO:0007669"/>
    <property type="project" value="UniProtKB-ARBA"/>
</dbReference>
<dbReference type="AlphaFoldDB" id="A0A1B1BFT8"/>
<keyword evidence="10" id="KW-0067">ATP-binding</keyword>
<dbReference type="InterPro" id="IPR003856">
    <property type="entry name" value="LPS_length_determ_N"/>
</dbReference>
<dbReference type="CDD" id="cd05387">
    <property type="entry name" value="BY-kinase"/>
    <property type="match status" value="1"/>
</dbReference>
<dbReference type="NCBIfam" id="TIGR01007">
    <property type="entry name" value="eps_fam"/>
    <property type="match status" value="1"/>
</dbReference>
<dbReference type="Pfam" id="PF02706">
    <property type="entry name" value="Wzz"/>
    <property type="match status" value="1"/>
</dbReference>
<name>A0A1B1BFT8_9MICO</name>
<dbReference type="PATRIC" id="fig|670052.7.peg.502"/>
<dbReference type="EMBL" id="CP016282">
    <property type="protein sequence ID" value="ANP71449.1"/>
    <property type="molecule type" value="Genomic_DNA"/>
</dbReference>
<dbReference type="FunFam" id="3.40.50.300:FF:000527">
    <property type="entry name" value="Tyrosine-protein kinase etk"/>
    <property type="match status" value="1"/>
</dbReference>
<dbReference type="RefSeq" id="WP_066592723.1">
    <property type="nucleotide sequence ID" value="NZ_CP016282.1"/>
</dbReference>
<evidence type="ECO:0000256" key="3">
    <source>
        <dbReference type="ARBA" id="ARBA00007316"/>
    </source>
</evidence>
<comment type="catalytic activity">
    <reaction evidence="14">
        <text>L-tyrosyl-[protein] + ATP = O-phospho-L-tyrosyl-[protein] + ADP + H(+)</text>
        <dbReference type="Rhea" id="RHEA:10596"/>
        <dbReference type="Rhea" id="RHEA-COMP:10136"/>
        <dbReference type="Rhea" id="RHEA-COMP:20101"/>
        <dbReference type="ChEBI" id="CHEBI:15378"/>
        <dbReference type="ChEBI" id="CHEBI:30616"/>
        <dbReference type="ChEBI" id="CHEBI:46858"/>
        <dbReference type="ChEBI" id="CHEBI:61978"/>
        <dbReference type="ChEBI" id="CHEBI:456216"/>
        <dbReference type="EC" id="2.7.10.2"/>
    </reaction>
</comment>
<evidence type="ECO:0000256" key="1">
    <source>
        <dbReference type="ARBA" id="ARBA00004651"/>
    </source>
</evidence>
<dbReference type="EC" id="2.7.10.2" evidence="4"/>
<keyword evidence="8" id="KW-0547">Nucleotide-binding</keyword>
<dbReference type="PANTHER" id="PTHR32309">
    <property type="entry name" value="TYROSINE-PROTEIN KINASE"/>
    <property type="match status" value="1"/>
</dbReference>
<evidence type="ECO:0000256" key="4">
    <source>
        <dbReference type="ARBA" id="ARBA00011903"/>
    </source>
</evidence>